<evidence type="ECO:0000256" key="1">
    <source>
        <dbReference type="RuleBase" id="RU363098"/>
    </source>
</evidence>
<dbReference type="Pfam" id="PF05183">
    <property type="entry name" value="RdRP"/>
    <property type="match status" value="1"/>
</dbReference>
<dbReference type="EMBL" id="BKCJ010010775">
    <property type="protein sequence ID" value="GEU93091.1"/>
    <property type="molecule type" value="Genomic_DNA"/>
</dbReference>
<dbReference type="PANTHER" id="PTHR23079">
    <property type="entry name" value="RNA-DEPENDENT RNA POLYMERASE"/>
    <property type="match status" value="1"/>
</dbReference>
<comment type="similarity">
    <text evidence="1">Belongs to the RdRP family.</text>
</comment>
<sequence>MIHNELSNFAKIDSSKGLSGGGVIDLTGDEDPTDEDGDAEMDDSIGVLASLENNIVMENNIIMKYNIITFLNSIEPGAFTRRRWKVMARKAIGGKEVARCVVFGHKSEVEEVLRMISSTYSSKPLSRNCKAKNSPYGISWSHRAKGKDSFVKCDMTRNDFIGVQVKASTSTMIVKVIRVLKVVNVLGLEHLVDRLIFPQKGKRPHTDEASGSDLDGDLYFVTWDDHLIPPSKQSWLPMEYTIAEAKELPHKRARLEFVLVCTLRSPQSANDLKHNGRTTFIEKARLLLWTKAPMRMCSDTKRLGKKMCNLAPDVAWFGAPFKSYENLHHLHKTL</sequence>
<dbReference type="GO" id="GO:0003968">
    <property type="term" value="F:RNA-directed RNA polymerase activity"/>
    <property type="evidence" value="ECO:0007669"/>
    <property type="project" value="UniProtKB-KW"/>
</dbReference>
<evidence type="ECO:0000313" key="3">
    <source>
        <dbReference type="EMBL" id="GEU93091.1"/>
    </source>
</evidence>
<dbReference type="InterPro" id="IPR007855">
    <property type="entry name" value="RDRP"/>
</dbReference>
<gene>
    <name evidence="3" type="ORF">Tci_065069</name>
</gene>
<keyword evidence="1" id="KW-0943">RNA-mediated gene silencing</keyword>
<comment type="caution">
    <text evidence="3">The sequence shown here is derived from an EMBL/GenBank/DDBJ whole genome shotgun (WGS) entry which is preliminary data.</text>
</comment>
<name>A0A6L2P3R5_TANCI</name>
<dbReference type="GO" id="GO:0030422">
    <property type="term" value="P:siRNA processing"/>
    <property type="evidence" value="ECO:0007669"/>
    <property type="project" value="TreeGrafter"/>
</dbReference>
<evidence type="ECO:0000259" key="2">
    <source>
        <dbReference type="Pfam" id="PF05183"/>
    </source>
</evidence>
<dbReference type="PANTHER" id="PTHR23079:SF18">
    <property type="entry name" value="RNA-DEPENDENT RNA POLYMERASE 6"/>
    <property type="match status" value="1"/>
</dbReference>
<keyword evidence="1" id="KW-0548">Nucleotidyltransferase</keyword>
<keyword evidence="1" id="KW-0694">RNA-binding</keyword>
<comment type="catalytic activity">
    <reaction evidence="1">
        <text>RNA(n) + a ribonucleoside 5'-triphosphate = RNA(n+1) + diphosphate</text>
        <dbReference type="Rhea" id="RHEA:21248"/>
        <dbReference type="Rhea" id="RHEA-COMP:14527"/>
        <dbReference type="Rhea" id="RHEA-COMP:17342"/>
        <dbReference type="ChEBI" id="CHEBI:33019"/>
        <dbReference type="ChEBI" id="CHEBI:61557"/>
        <dbReference type="ChEBI" id="CHEBI:140395"/>
        <dbReference type="EC" id="2.7.7.48"/>
    </reaction>
</comment>
<dbReference type="GO" id="GO:0031380">
    <property type="term" value="C:nuclear RNA-directed RNA polymerase complex"/>
    <property type="evidence" value="ECO:0007669"/>
    <property type="project" value="TreeGrafter"/>
</dbReference>
<organism evidence="3">
    <name type="scientific">Tanacetum cinerariifolium</name>
    <name type="common">Dalmatian daisy</name>
    <name type="synonym">Chrysanthemum cinerariifolium</name>
    <dbReference type="NCBI Taxonomy" id="118510"/>
    <lineage>
        <taxon>Eukaryota</taxon>
        <taxon>Viridiplantae</taxon>
        <taxon>Streptophyta</taxon>
        <taxon>Embryophyta</taxon>
        <taxon>Tracheophyta</taxon>
        <taxon>Spermatophyta</taxon>
        <taxon>Magnoliopsida</taxon>
        <taxon>eudicotyledons</taxon>
        <taxon>Gunneridae</taxon>
        <taxon>Pentapetalae</taxon>
        <taxon>asterids</taxon>
        <taxon>campanulids</taxon>
        <taxon>Asterales</taxon>
        <taxon>Asteraceae</taxon>
        <taxon>Asteroideae</taxon>
        <taxon>Anthemideae</taxon>
        <taxon>Anthemidinae</taxon>
        <taxon>Tanacetum</taxon>
    </lineage>
</organism>
<protein>
    <recommendedName>
        <fullName evidence="1">RNA-dependent RNA polymerase</fullName>
        <ecNumber evidence="1">2.7.7.48</ecNumber>
    </recommendedName>
</protein>
<comment type="function">
    <text evidence="1">Probably involved in the RNA silencing pathway and required for the generation of small interfering RNAs (siRNAs).</text>
</comment>
<reference evidence="3" key="1">
    <citation type="journal article" date="2019" name="Sci. Rep.">
        <title>Draft genome of Tanacetum cinerariifolium, the natural source of mosquito coil.</title>
        <authorList>
            <person name="Yamashiro T."/>
            <person name="Shiraishi A."/>
            <person name="Satake H."/>
            <person name="Nakayama K."/>
        </authorList>
    </citation>
    <scope>NUCLEOTIDE SEQUENCE</scope>
</reference>
<accession>A0A6L2P3R5</accession>
<dbReference type="InterPro" id="IPR057596">
    <property type="entry name" value="RDRP_core"/>
</dbReference>
<keyword evidence="1" id="KW-0808">Transferase</keyword>
<dbReference type="EC" id="2.7.7.48" evidence="1"/>
<dbReference type="AlphaFoldDB" id="A0A6L2P3R5"/>
<proteinExistence type="inferred from homology"/>
<feature type="domain" description="RDRP core" evidence="2">
    <location>
        <begin position="177"/>
        <end position="253"/>
    </location>
</feature>
<keyword evidence="1 3" id="KW-0696">RNA-directed RNA polymerase</keyword>
<dbReference type="GO" id="GO:0003723">
    <property type="term" value="F:RNA binding"/>
    <property type="evidence" value="ECO:0007669"/>
    <property type="project" value="UniProtKB-KW"/>
</dbReference>